<sequence length="224" mass="25475">MGKRYNSNCFLMELWVASQICLGSFMNWLPLHLKNLTQMLFSPQHLTPKLCASLCLHTSCCTDRGRRPRSELICRRKVRNRGIKDIGGSGVGLRMRKKYNYLAHNLGLPFEFQRKTFIIITKQDVGKISRRVSLMHYAEPRELEDPRQFYERSYGSSATRSSRQSGLSYVTPSRSSRPKGSLFGTGESSKRSKKRHDNQPVEYRSDYSHDSTGVGLSSGVSSLG</sequence>
<dbReference type="InParanoid" id="A0A2G5DIL7"/>
<dbReference type="Proteomes" id="UP000230069">
    <property type="component" value="Unassembled WGS sequence"/>
</dbReference>
<feature type="compositionally biased region" description="Basic and acidic residues" evidence="1">
    <location>
        <begin position="197"/>
        <end position="209"/>
    </location>
</feature>
<proteinExistence type="predicted"/>
<feature type="compositionally biased region" description="Polar residues" evidence="1">
    <location>
        <begin position="154"/>
        <end position="175"/>
    </location>
</feature>
<feature type="compositionally biased region" description="Low complexity" evidence="1">
    <location>
        <begin position="213"/>
        <end position="224"/>
    </location>
</feature>
<gene>
    <name evidence="2" type="ORF">AQUCO_02000621v1</name>
</gene>
<feature type="region of interest" description="Disordered" evidence="1">
    <location>
        <begin position="154"/>
        <end position="224"/>
    </location>
</feature>
<dbReference type="PANTHER" id="PTHR36407">
    <property type="entry name" value="MEDIATOR-ASSOCIATED PROTEIN 2"/>
    <property type="match status" value="1"/>
</dbReference>
<evidence type="ECO:0000313" key="2">
    <source>
        <dbReference type="EMBL" id="PIA43326.1"/>
    </source>
</evidence>
<reference evidence="2 3" key="1">
    <citation type="submission" date="2017-09" db="EMBL/GenBank/DDBJ databases">
        <title>WGS assembly of Aquilegia coerulea Goldsmith.</title>
        <authorList>
            <person name="Hodges S."/>
            <person name="Kramer E."/>
            <person name="Nordborg M."/>
            <person name="Tomkins J."/>
            <person name="Borevitz J."/>
            <person name="Derieg N."/>
            <person name="Yan J."/>
            <person name="Mihaltcheva S."/>
            <person name="Hayes R.D."/>
            <person name="Rokhsar D."/>
        </authorList>
    </citation>
    <scope>NUCLEOTIDE SEQUENCE [LARGE SCALE GENOMIC DNA]</scope>
    <source>
        <strain evidence="3">cv. Goldsmith</strain>
    </source>
</reference>
<keyword evidence="3" id="KW-1185">Reference proteome</keyword>
<organism evidence="2 3">
    <name type="scientific">Aquilegia coerulea</name>
    <name type="common">Rocky mountain columbine</name>
    <dbReference type="NCBI Taxonomy" id="218851"/>
    <lineage>
        <taxon>Eukaryota</taxon>
        <taxon>Viridiplantae</taxon>
        <taxon>Streptophyta</taxon>
        <taxon>Embryophyta</taxon>
        <taxon>Tracheophyta</taxon>
        <taxon>Spermatophyta</taxon>
        <taxon>Magnoliopsida</taxon>
        <taxon>Ranunculales</taxon>
        <taxon>Ranunculaceae</taxon>
        <taxon>Thalictroideae</taxon>
        <taxon>Aquilegia</taxon>
    </lineage>
</organism>
<dbReference type="InterPro" id="IPR038823">
    <property type="entry name" value="MED2_plant"/>
</dbReference>
<evidence type="ECO:0000313" key="3">
    <source>
        <dbReference type="Proteomes" id="UP000230069"/>
    </source>
</evidence>
<dbReference type="AlphaFoldDB" id="A0A2G5DIL7"/>
<dbReference type="PANTHER" id="PTHR36407:SF1">
    <property type="entry name" value="MEDIATOR-ASSOCIATED PROTEIN 2"/>
    <property type="match status" value="1"/>
</dbReference>
<evidence type="ECO:0000256" key="1">
    <source>
        <dbReference type="SAM" id="MobiDB-lite"/>
    </source>
</evidence>
<accession>A0A2G5DIL7</accession>
<dbReference type="EMBL" id="KZ305037">
    <property type="protein sequence ID" value="PIA43326.1"/>
    <property type="molecule type" value="Genomic_DNA"/>
</dbReference>
<name>A0A2G5DIL7_AQUCA</name>
<protein>
    <submittedName>
        <fullName evidence="2">Uncharacterized protein</fullName>
    </submittedName>
</protein>